<name>A0A8H6HBE9_9AGAR</name>
<sequence length="283" mass="30049">MFSDDPLQDSAAPRYAIESDDEEDEQNPLRIPSAQPPAPIAVRIVGDPPQDAPLLVASARAGAVWARGADLGEQTGAVFVDKIQVGLLFQPSWTQSTVLVSEAFTLLPLSHMHPYASHILSTLRPTSVSLLDTYSVASYASPAPTAGPDSAPVRFLALPSSPAPPPSLHAQPFQPPNLLQSTTAAFLLLLRLQDPPVKATLLLLPSRQLPAPPPKTLLPTHIPGGGSPDHEDAWAADTLTPVTRALLSIIGEESSFEWKAKGGDRIVPAPQRRSEVGEGGMYL</sequence>
<evidence type="ECO:0008006" key="4">
    <source>
        <dbReference type="Google" id="ProtNLM"/>
    </source>
</evidence>
<evidence type="ECO:0000313" key="2">
    <source>
        <dbReference type="EMBL" id="KAF6743970.1"/>
    </source>
</evidence>
<evidence type="ECO:0000256" key="1">
    <source>
        <dbReference type="SAM" id="MobiDB-lite"/>
    </source>
</evidence>
<dbReference type="AlphaFoldDB" id="A0A8H6HBE9"/>
<protein>
    <recommendedName>
        <fullName evidence="4">Proteasome assembly chaperone 1</fullName>
    </recommendedName>
</protein>
<organism evidence="2 3">
    <name type="scientific">Ephemerocybe angulata</name>
    <dbReference type="NCBI Taxonomy" id="980116"/>
    <lineage>
        <taxon>Eukaryota</taxon>
        <taxon>Fungi</taxon>
        <taxon>Dikarya</taxon>
        <taxon>Basidiomycota</taxon>
        <taxon>Agaricomycotina</taxon>
        <taxon>Agaricomycetes</taxon>
        <taxon>Agaricomycetidae</taxon>
        <taxon>Agaricales</taxon>
        <taxon>Agaricineae</taxon>
        <taxon>Psathyrellaceae</taxon>
        <taxon>Ephemerocybe</taxon>
    </lineage>
</organism>
<reference evidence="2 3" key="1">
    <citation type="submission" date="2020-07" db="EMBL/GenBank/DDBJ databases">
        <title>Comparative genomics of pyrophilous fungi reveals a link between fire events and developmental genes.</title>
        <authorList>
            <consortium name="DOE Joint Genome Institute"/>
            <person name="Steindorff A.S."/>
            <person name="Carver A."/>
            <person name="Calhoun S."/>
            <person name="Stillman K."/>
            <person name="Liu H."/>
            <person name="Lipzen A."/>
            <person name="Pangilinan J."/>
            <person name="Labutti K."/>
            <person name="Bruns T.D."/>
            <person name="Grigoriev I.V."/>
        </authorList>
    </citation>
    <scope>NUCLEOTIDE SEQUENCE [LARGE SCALE GENOMIC DNA]</scope>
    <source>
        <strain evidence="2 3">CBS 144469</strain>
    </source>
</reference>
<keyword evidence="3" id="KW-1185">Reference proteome</keyword>
<proteinExistence type="predicted"/>
<dbReference type="Proteomes" id="UP000521943">
    <property type="component" value="Unassembled WGS sequence"/>
</dbReference>
<accession>A0A8H6HBE9</accession>
<gene>
    <name evidence="2" type="ORF">DFP72DRAFT_1019658</name>
</gene>
<dbReference type="OrthoDB" id="2546621at2759"/>
<dbReference type="EMBL" id="JACGCI010000131">
    <property type="protein sequence ID" value="KAF6743970.1"/>
    <property type="molecule type" value="Genomic_DNA"/>
</dbReference>
<comment type="caution">
    <text evidence="2">The sequence shown here is derived from an EMBL/GenBank/DDBJ whole genome shotgun (WGS) entry which is preliminary data.</text>
</comment>
<feature type="region of interest" description="Disordered" evidence="1">
    <location>
        <begin position="1"/>
        <end position="36"/>
    </location>
</feature>
<evidence type="ECO:0000313" key="3">
    <source>
        <dbReference type="Proteomes" id="UP000521943"/>
    </source>
</evidence>